<sequence length="114" mass="11571">MAILGGCSNEQAGFVNDAVCFTLDLAAAADAVVVWTDGTPYVINGTIMVENNGIVAVAPTVALEVNGTAVPDFTVPPGESRSITLSDLNSIGILATGGTSTGSIVVSFSLNYQY</sequence>
<proteinExistence type="predicted"/>
<keyword evidence="5" id="KW-1185">Reference proteome</keyword>
<dbReference type="RefSeq" id="WP_008343952.1">
    <property type="nucleotide sequence ID" value="NZ_AP014928.1"/>
</dbReference>
<dbReference type="Proteomes" id="UP001467674">
    <property type="component" value="Unassembled WGS sequence"/>
</dbReference>
<evidence type="ECO:0000313" key="2">
    <source>
        <dbReference type="EMBL" id="MER3122343.1"/>
    </source>
</evidence>
<name>A0A5K1N8S0_BACAB</name>
<evidence type="ECO:0000313" key="5">
    <source>
        <dbReference type="Proteomes" id="UP001467674"/>
    </source>
</evidence>
<evidence type="ECO:0000259" key="1">
    <source>
        <dbReference type="Pfam" id="PF13157"/>
    </source>
</evidence>
<dbReference type="EMBL" id="JBEOME010000007">
    <property type="protein sequence ID" value="MER3122343.1"/>
    <property type="molecule type" value="Genomic_DNA"/>
</dbReference>
<accession>A0A1K1TFD5</accession>
<dbReference type="AlphaFoldDB" id="A0A5K1N8S0"/>
<evidence type="ECO:0000313" key="3">
    <source>
        <dbReference type="EMBL" id="VXB52781.1"/>
    </source>
</evidence>
<dbReference type="InterPro" id="IPR025055">
    <property type="entry name" value="Ena_core"/>
</dbReference>
<dbReference type="Pfam" id="PF13157">
    <property type="entry name" value="Enas"/>
    <property type="match status" value="1"/>
</dbReference>
<dbReference type="Proteomes" id="UP000433089">
    <property type="component" value="Unassembled WGS sequence"/>
</dbReference>
<dbReference type="GeneID" id="66363252"/>
<feature type="domain" description="Endospore appendages core" evidence="1">
    <location>
        <begin position="5"/>
        <end position="113"/>
    </location>
</feature>
<gene>
    <name evidence="2" type="ORF">ABQG71_14190</name>
    <name evidence="3" type="ORF">BACI348_40913</name>
</gene>
<dbReference type="EMBL" id="CABWLH010000009">
    <property type="protein sequence ID" value="VXB52781.1"/>
    <property type="molecule type" value="Genomic_DNA"/>
</dbReference>
<reference evidence="3 4" key="1">
    <citation type="submission" date="2019-10" db="EMBL/GenBank/DDBJ databases">
        <authorList>
            <person name="Karimi E."/>
        </authorList>
    </citation>
    <scope>NUCLEOTIDE SEQUENCE [LARGE SCALE GENOMIC DNA]</scope>
    <source>
        <strain evidence="3">Bacillus sp. 348</strain>
    </source>
</reference>
<reference evidence="2 5" key="2">
    <citation type="submission" date="2024-06" db="EMBL/GenBank/DDBJ databases">
        <title>Construction of an artificial bacterial consortium using nitrogen cycle bacteria from Cuatro Cienegas Basin and a mangrove forest.</title>
        <authorList>
            <person name="Aguilera-Najera D."/>
            <person name="Marquez-Cianci L."/>
            <person name="Martinez-Perez E."/>
            <person name="Rosas-Barrera M."/>
            <person name="Rodriguez-Cruz U.E."/>
            <person name="Tapia-Lopez R."/>
            <person name="Eguiarte L.E."/>
            <person name="Souza-Saldivar V."/>
        </authorList>
    </citation>
    <scope>NUCLEOTIDE SEQUENCE [LARGE SCALE GENOMIC DNA]</scope>
    <source>
        <strain evidence="2 5">S14-15</strain>
    </source>
</reference>
<accession>A0A653RBK7</accession>
<protein>
    <submittedName>
        <fullName evidence="2">S-Ena type endospore appendage</fullName>
    </submittedName>
</protein>
<accession>A0A5K1N8S0</accession>
<evidence type="ECO:0000313" key="4">
    <source>
        <dbReference type="Proteomes" id="UP000433089"/>
    </source>
</evidence>
<organism evidence="3 4">
    <name type="scientific">Bacillus altitudinis</name>
    <dbReference type="NCBI Taxonomy" id="293387"/>
    <lineage>
        <taxon>Bacteria</taxon>
        <taxon>Bacillati</taxon>
        <taxon>Bacillota</taxon>
        <taxon>Bacilli</taxon>
        <taxon>Bacillales</taxon>
        <taxon>Bacillaceae</taxon>
        <taxon>Bacillus</taxon>
    </lineage>
</organism>